<dbReference type="PANTHER" id="PTHR27002">
    <property type="entry name" value="RECEPTOR-LIKE SERINE/THREONINE-PROTEIN KINASE SD1-8"/>
    <property type="match status" value="1"/>
</dbReference>
<dbReference type="CDD" id="cd14066">
    <property type="entry name" value="STKc_IRAK"/>
    <property type="match status" value="1"/>
</dbReference>
<keyword evidence="15" id="KW-0675">Receptor</keyword>
<keyword evidence="10" id="KW-0418">Kinase</keyword>
<keyword evidence="8" id="KW-0677">Repeat</keyword>
<dbReference type="STRING" id="3818.A0A445C104"/>
<dbReference type="Gene3D" id="3.30.200.20">
    <property type="entry name" value="Phosphorylase Kinase, domain 1"/>
    <property type="match status" value="3"/>
</dbReference>
<proteinExistence type="predicted"/>
<dbReference type="CDD" id="cd01098">
    <property type="entry name" value="PAN_AP_plant"/>
    <property type="match status" value="2"/>
</dbReference>
<dbReference type="Gene3D" id="1.10.510.10">
    <property type="entry name" value="Transferase(Phosphotransferase) domain 1"/>
    <property type="match status" value="2"/>
</dbReference>
<dbReference type="Pfam" id="PF00954">
    <property type="entry name" value="S_locus_glycop"/>
    <property type="match status" value="2"/>
</dbReference>
<evidence type="ECO:0000313" key="24">
    <source>
        <dbReference type="Proteomes" id="UP000289738"/>
    </source>
</evidence>
<dbReference type="GO" id="GO:0048544">
    <property type="term" value="P:recognition of pollen"/>
    <property type="evidence" value="ECO:0007669"/>
    <property type="project" value="InterPro"/>
</dbReference>
<dbReference type="SMART" id="SM00220">
    <property type="entry name" value="S_TKc"/>
    <property type="match status" value="1"/>
</dbReference>
<accession>A0A445C104</accession>
<dbReference type="GO" id="GO:0004674">
    <property type="term" value="F:protein serine/threonine kinase activity"/>
    <property type="evidence" value="ECO:0007669"/>
    <property type="project" value="UniProtKB-KW"/>
</dbReference>
<evidence type="ECO:0000256" key="9">
    <source>
        <dbReference type="ARBA" id="ARBA00022741"/>
    </source>
</evidence>
<keyword evidence="16" id="KW-0325">Glycoprotein</keyword>
<dbReference type="Gene3D" id="2.90.10.10">
    <property type="entry name" value="Bulb-type lectin domain"/>
    <property type="match status" value="2"/>
</dbReference>
<evidence type="ECO:0000256" key="4">
    <source>
        <dbReference type="ARBA" id="ARBA00022527"/>
    </source>
</evidence>
<dbReference type="InterPro" id="IPR011009">
    <property type="entry name" value="Kinase-like_dom_sf"/>
</dbReference>
<dbReference type="PANTHER" id="PTHR27002:SF616">
    <property type="entry name" value="RECEPTOR-LIKE SERINE_THREONINE-PROTEIN KINASE"/>
    <property type="match status" value="1"/>
</dbReference>
<dbReference type="InterPro" id="IPR000719">
    <property type="entry name" value="Prot_kinase_dom"/>
</dbReference>
<dbReference type="Gene3D" id="3.50.4.10">
    <property type="entry name" value="Hepatocyte Growth Factor"/>
    <property type="match status" value="1"/>
</dbReference>
<dbReference type="Proteomes" id="UP000289738">
    <property type="component" value="Chromosome A08"/>
</dbReference>
<dbReference type="PROSITE" id="PS50927">
    <property type="entry name" value="BULB_LECTIN"/>
    <property type="match status" value="2"/>
</dbReference>
<feature type="domain" description="Apple" evidence="22">
    <location>
        <begin position="1056"/>
        <end position="1139"/>
    </location>
</feature>
<dbReference type="PROSITE" id="PS00108">
    <property type="entry name" value="PROTEIN_KINASE_ST"/>
    <property type="match status" value="2"/>
</dbReference>
<evidence type="ECO:0000259" key="21">
    <source>
        <dbReference type="PROSITE" id="PS50927"/>
    </source>
</evidence>
<evidence type="ECO:0000256" key="14">
    <source>
        <dbReference type="ARBA" id="ARBA00023157"/>
    </source>
</evidence>
<keyword evidence="5" id="KW-0808">Transferase</keyword>
<reference evidence="23 24" key="1">
    <citation type="submission" date="2019-01" db="EMBL/GenBank/DDBJ databases">
        <title>Sequencing of cultivated peanut Arachis hypogaea provides insights into genome evolution and oil improvement.</title>
        <authorList>
            <person name="Chen X."/>
        </authorList>
    </citation>
    <scope>NUCLEOTIDE SEQUENCE [LARGE SCALE GENOMIC DNA]</scope>
    <source>
        <strain evidence="24">cv. Fuhuasheng</strain>
        <tissue evidence="23">Leaves</tissue>
    </source>
</reference>
<keyword evidence="9" id="KW-0547">Nucleotide-binding</keyword>
<feature type="domain" description="Protein kinase" evidence="20">
    <location>
        <begin position="1102"/>
        <end position="1375"/>
    </location>
</feature>
<evidence type="ECO:0000256" key="10">
    <source>
        <dbReference type="ARBA" id="ARBA00022777"/>
    </source>
</evidence>
<keyword evidence="3" id="KW-1003">Cell membrane</keyword>
<dbReference type="CDD" id="cd00028">
    <property type="entry name" value="B_lectin"/>
    <property type="match status" value="1"/>
</dbReference>
<evidence type="ECO:0000256" key="2">
    <source>
        <dbReference type="ARBA" id="ARBA00012513"/>
    </source>
</evidence>
<feature type="domain" description="Bulb-type lectin" evidence="21">
    <location>
        <begin position="837"/>
        <end position="944"/>
    </location>
</feature>
<evidence type="ECO:0000256" key="6">
    <source>
        <dbReference type="ARBA" id="ARBA00022692"/>
    </source>
</evidence>
<dbReference type="InterPro" id="IPR008271">
    <property type="entry name" value="Ser/Thr_kinase_AS"/>
</dbReference>
<feature type="domain" description="Protein kinase" evidence="20">
    <location>
        <begin position="517"/>
        <end position="795"/>
    </location>
</feature>
<evidence type="ECO:0000256" key="3">
    <source>
        <dbReference type="ARBA" id="ARBA00022475"/>
    </source>
</evidence>
<dbReference type="SUPFAM" id="SSF51110">
    <property type="entry name" value="alpha-D-mannose-specific plant lectins"/>
    <property type="match status" value="2"/>
</dbReference>
<comment type="catalytic activity">
    <reaction evidence="18">
        <text>L-seryl-[protein] + ATP = O-phospho-L-seryl-[protein] + ADP + H(+)</text>
        <dbReference type="Rhea" id="RHEA:17989"/>
        <dbReference type="Rhea" id="RHEA-COMP:9863"/>
        <dbReference type="Rhea" id="RHEA-COMP:11604"/>
        <dbReference type="ChEBI" id="CHEBI:15378"/>
        <dbReference type="ChEBI" id="CHEBI:29999"/>
        <dbReference type="ChEBI" id="CHEBI:30616"/>
        <dbReference type="ChEBI" id="CHEBI:83421"/>
        <dbReference type="ChEBI" id="CHEBI:456216"/>
        <dbReference type="EC" id="2.7.11.1"/>
    </reaction>
</comment>
<keyword evidence="11" id="KW-0067">ATP-binding</keyword>
<dbReference type="FunFam" id="3.30.200.20:FF:000195">
    <property type="entry name" value="G-type lectin S-receptor-like serine/threonine-protein kinase"/>
    <property type="match status" value="1"/>
</dbReference>
<keyword evidence="6 19" id="KW-0812">Transmembrane</keyword>
<dbReference type="FunFam" id="2.90.10.10:FF:000001">
    <property type="entry name" value="G-type lectin S-receptor-like serine/threonine-protein kinase"/>
    <property type="match status" value="1"/>
</dbReference>
<dbReference type="EMBL" id="SDMP01000008">
    <property type="protein sequence ID" value="RYR44590.1"/>
    <property type="molecule type" value="Genomic_DNA"/>
</dbReference>
<keyword evidence="24" id="KW-1185">Reference proteome</keyword>
<keyword evidence="12 19" id="KW-1133">Transmembrane helix</keyword>
<evidence type="ECO:0000256" key="19">
    <source>
        <dbReference type="SAM" id="Phobius"/>
    </source>
</evidence>
<evidence type="ECO:0000256" key="13">
    <source>
        <dbReference type="ARBA" id="ARBA00023136"/>
    </source>
</evidence>
<evidence type="ECO:0000259" key="20">
    <source>
        <dbReference type="PROSITE" id="PS50011"/>
    </source>
</evidence>
<dbReference type="SMART" id="SM00108">
    <property type="entry name" value="B_lectin"/>
    <property type="match status" value="2"/>
</dbReference>
<dbReference type="InterPro" id="IPR001245">
    <property type="entry name" value="Ser-Thr/Tyr_kinase_cat_dom"/>
</dbReference>
<protein>
    <recommendedName>
        <fullName evidence="2">non-specific serine/threonine protein kinase</fullName>
        <ecNumber evidence="2">2.7.11.1</ecNumber>
    </recommendedName>
</protein>
<comment type="catalytic activity">
    <reaction evidence="17">
        <text>L-threonyl-[protein] + ATP = O-phospho-L-threonyl-[protein] + ADP + H(+)</text>
        <dbReference type="Rhea" id="RHEA:46608"/>
        <dbReference type="Rhea" id="RHEA-COMP:11060"/>
        <dbReference type="Rhea" id="RHEA-COMP:11605"/>
        <dbReference type="ChEBI" id="CHEBI:15378"/>
        <dbReference type="ChEBI" id="CHEBI:30013"/>
        <dbReference type="ChEBI" id="CHEBI:30616"/>
        <dbReference type="ChEBI" id="CHEBI:61977"/>
        <dbReference type="ChEBI" id="CHEBI:456216"/>
        <dbReference type="EC" id="2.7.11.1"/>
    </reaction>
</comment>
<comment type="caution">
    <text evidence="23">The sequence shown here is derived from an EMBL/GenBank/DDBJ whole genome shotgun (WGS) entry which is preliminary data.</text>
</comment>
<evidence type="ECO:0000256" key="16">
    <source>
        <dbReference type="ARBA" id="ARBA00023180"/>
    </source>
</evidence>
<evidence type="ECO:0000256" key="8">
    <source>
        <dbReference type="ARBA" id="ARBA00022737"/>
    </source>
</evidence>
<dbReference type="Pfam" id="PF07714">
    <property type="entry name" value="PK_Tyr_Ser-Thr"/>
    <property type="match status" value="2"/>
</dbReference>
<dbReference type="FunFam" id="1.10.510.10:FF:000129">
    <property type="entry name" value="cysteine-rich receptor-like protein kinase 10"/>
    <property type="match status" value="1"/>
</dbReference>
<feature type="domain" description="Apple" evidence="22">
    <location>
        <begin position="347"/>
        <end position="438"/>
    </location>
</feature>
<dbReference type="InterPro" id="IPR000858">
    <property type="entry name" value="S_locus_glycoprot_dom"/>
</dbReference>
<evidence type="ECO:0000256" key="5">
    <source>
        <dbReference type="ARBA" id="ARBA00022679"/>
    </source>
</evidence>
<dbReference type="Pfam" id="PF01453">
    <property type="entry name" value="B_lectin"/>
    <property type="match status" value="2"/>
</dbReference>
<evidence type="ECO:0000256" key="7">
    <source>
        <dbReference type="ARBA" id="ARBA00022729"/>
    </source>
</evidence>
<feature type="domain" description="Bulb-type lectin" evidence="21">
    <location>
        <begin position="35"/>
        <end position="152"/>
    </location>
</feature>
<keyword evidence="7" id="KW-0732">Signal</keyword>
<evidence type="ECO:0000256" key="18">
    <source>
        <dbReference type="ARBA" id="ARBA00048679"/>
    </source>
</evidence>
<dbReference type="PROSITE" id="PS50948">
    <property type="entry name" value="PAN"/>
    <property type="match status" value="2"/>
</dbReference>
<evidence type="ECO:0000256" key="17">
    <source>
        <dbReference type="ARBA" id="ARBA00047899"/>
    </source>
</evidence>
<dbReference type="SMART" id="SM00473">
    <property type="entry name" value="PAN_AP"/>
    <property type="match status" value="2"/>
</dbReference>
<comment type="subcellular location">
    <subcellularLocation>
        <location evidence="1">Cell membrane</location>
        <topology evidence="1">Single-pass type I membrane protein</topology>
    </subcellularLocation>
</comment>
<dbReference type="FunFam" id="2.90.10.30:FF:000003">
    <property type="entry name" value="Os04g0303100 protein"/>
    <property type="match status" value="2"/>
</dbReference>
<dbReference type="EC" id="2.7.11.1" evidence="2"/>
<evidence type="ECO:0000256" key="11">
    <source>
        <dbReference type="ARBA" id="ARBA00022840"/>
    </source>
</evidence>
<gene>
    <name evidence="23" type="ORF">Ahy_A08g040900</name>
</gene>
<name>A0A445C104_ARAHY</name>
<dbReference type="SUPFAM" id="SSF56112">
    <property type="entry name" value="Protein kinase-like (PK-like)"/>
    <property type="match status" value="2"/>
</dbReference>
<dbReference type="GO" id="GO:0006950">
    <property type="term" value="P:response to stress"/>
    <property type="evidence" value="ECO:0007669"/>
    <property type="project" value="UniProtKB-ARBA"/>
</dbReference>
<evidence type="ECO:0000313" key="23">
    <source>
        <dbReference type="EMBL" id="RYR44590.1"/>
    </source>
</evidence>
<dbReference type="Pfam" id="PF08276">
    <property type="entry name" value="PAN_2"/>
    <property type="match status" value="2"/>
</dbReference>
<keyword evidence="4" id="KW-0723">Serine/threonine-protein kinase</keyword>
<dbReference type="PROSITE" id="PS50011">
    <property type="entry name" value="PROTEIN_KINASE_DOM"/>
    <property type="match status" value="2"/>
</dbReference>
<dbReference type="InterPro" id="IPR036426">
    <property type="entry name" value="Bulb-type_lectin_dom_sf"/>
</dbReference>
<dbReference type="FunFam" id="1.10.510.10:FF:000060">
    <property type="entry name" value="G-type lectin S-receptor-like serine/threonine-protein kinase"/>
    <property type="match status" value="1"/>
</dbReference>
<dbReference type="InterPro" id="IPR003609">
    <property type="entry name" value="Pan_app"/>
</dbReference>
<feature type="transmembrane region" description="Helical" evidence="19">
    <location>
        <begin position="1153"/>
        <end position="1174"/>
    </location>
</feature>
<keyword evidence="14" id="KW-1015">Disulfide bond</keyword>
<evidence type="ECO:0000256" key="15">
    <source>
        <dbReference type="ARBA" id="ARBA00023170"/>
    </source>
</evidence>
<organism evidence="23 24">
    <name type="scientific">Arachis hypogaea</name>
    <name type="common">Peanut</name>
    <dbReference type="NCBI Taxonomy" id="3818"/>
    <lineage>
        <taxon>Eukaryota</taxon>
        <taxon>Viridiplantae</taxon>
        <taxon>Streptophyta</taxon>
        <taxon>Embryophyta</taxon>
        <taxon>Tracheophyta</taxon>
        <taxon>Spermatophyta</taxon>
        <taxon>Magnoliopsida</taxon>
        <taxon>eudicotyledons</taxon>
        <taxon>Gunneridae</taxon>
        <taxon>Pentapetalae</taxon>
        <taxon>rosids</taxon>
        <taxon>fabids</taxon>
        <taxon>Fabales</taxon>
        <taxon>Fabaceae</taxon>
        <taxon>Papilionoideae</taxon>
        <taxon>50 kb inversion clade</taxon>
        <taxon>dalbergioids sensu lato</taxon>
        <taxon>Dalbergieae</taxon>
        <taxon>Pterocarpus clade</taxon>
        <taxon>Arachis</taxon>
    </lineage>
</organism>
<dbReference type="GO" id="GO:0005524">
    <property type="term" value="F:ATP binding"/>
    <property type="evidence" value="ECO:0007669"/>
    <property type="project" value="UniProtKB-KW"/>
</dbReference>
<dbReference type="GO" id="GO:0005886">
    <property type="term" value="C:plasma membrane"/>
    <property type="evidence" value="ECO:0007669"/>
    <property type="project" value="UniProtKB-SubCell"/>
</dbReference>
<keyword evidence="13 19" id="KW-0472">Membrane</keyword>
<dbReference type="InterPro" id="IPR001480">
    <property type="entry name" value="Bulb-type_lectin_dom"/>
</dbReference>
<evidence type="ECO:0000256" key="12">
    <source>
        <dbReference type="ARBA" id="ARBA00022989"/>
    </source>
</evidence>
<evidence type="ECO:0000259" key="22">
    <source>
        <dbReference type="PROSITE" id="PS50948"/>
    </source>
</evidence>
<sequence length="1375" mass="152946">MSKINRAWNSMGVLLPMVMAAYILVSSVTASMAVNDSIGLSQYMSDGETLVSKNGLFELGFFRPGNSTKCYLGIWYKKMAMHAVVWVANRVNPINGKLTMDNTGNLILKNNGSVVWSTASQREPRNPVAQLMDSGNLVIWNGGGAESDDILWQSFDYPTDTYLPGMKIGRDLRNGSDWRLTSWKSVDDPSPGNFSWGLALSDYPEFAIMNGTKKLSRIGPWNGMYFSGLPNVSVDPVIEFNYVANQNEIYYTSSSKNDSIISRVVINQTSKAYTRYVWVEKTQTWSVFESLPSDVCDNYGHCGAYGGCMATGAPVCLCLRGFRPKSPEAWNSSNWAQVCVRNEPLSCTSIGEGTGIAESTDEFVKYTGLKLPDTQHTRLVENVDIHSCSALCLNNCSCMAYTNSDISGGGSGCVMWFGNLIDIKLFESGGQDLYIRMPASKLVSNHEELHLSKNKVITASTVAAICGTFLLCVYVIYRFRRNSNEKSKIQEYMEGYVNDADLPLFDLLTINIATGKFSFNNKIGQGGFGPVYKGKLEHGQEIAVKRLSHSSRQGMAEFITEVKLIAKLQHRNLVKLLGCCIQGEEKLLVYEYVVNGSLDTFNFDQAKSNLLDWPRRFLIIFGVARGLLYLHQDSRLRIIHRDLKASNILLDDKLNPKISDFGMARTFGGDQTEGNTNRVVGTYGYMAPEYAIDGLYSIKSDVFSFGILIMEIICGTKNRALCHANQTLNLIGYAWRVWKEEKALELIDSSIKESCVISEALRCIHVSLLCVQQYPEDRPTMASVILMLGSEMDLVEPKEPGFFPKRVSIEANSQPHECEMAVMLAYMLYSSSLAIELDSVHVSQSLSDGMTLVSQGAKFELGFLSPALLGNLLLGLPIGPTPSMISQELMNSTGNLLLTKNGTKTTFWSTISRKQAKNPVLELLESGNLVLRNEEESNPKAYLWQSFDYPTDTFLPTMKLGRDLRNGLDRHITCWKSPNDPSPGDISIGLVLNDYPSVLSYDVCDKYDLCGAYAYCSVAESKHVCQCFKGFSPKSPEEWNSNNSSQGCIRDKPLSCNVTTSDGFVKYTGLKVPDTQHTKVDENITLDECRNLCLKNCSCMAYTNSDIRGGGSGCAMWFGNLIDIKMIQSGGQDLYIRMPAFESGLQQRHKKKVVIASTIAAFCATLLLCVYVIYRVRRNNIEKSKIEEYMEGHVNDTDLPLFDLLTITTATEKFSLNNKIGQGGFGPVYKLIAKLQHRNLVKLLGCCIQGEEILLVYEYVVNGSLDTFIFDQTKGKLLDWPQRLGIIFGITRGLLYLHQDSRLRIIHRDLKASNVLLDDKLNPKISDFGTARTFGGDQTEGNTNRVVGTYGYMAPDYAIDGLYSIKSDVFSLAYL</sequence>
<evidence type="ECO:0000256" key="1">
    <source>
        <dbReference type="ARBA" id="ARBA00004251"/>
    </source>
</evidence>